<dbReference type="OrthoDB" id="2242903at2759"/>
<dbReference type="Proteomes" id="UP000017836">
    <property type="component" value="Unassembled WGS sequence"/>
</dbReference>
<dbReference type="CDD" id="cd09917">
    <property type="entry name" value="F-box_SF"/>
    <property type="match status" value="1"/>
</dbReference>
<dbReference type="eggNOG" id="ENOG502QQ0V">
    <property type="taxonomic scope" value="Eukaryota"/>
</dbReference>
<evidence type="ECO:0000259" key="1">
    <source>
        <dbReference type="Pfam" id="PF12937"/>
    </source>
</evidence>
<dbReference type="OMA" id="CQWTVSN"/>
<evidence type="ECO:0000313" key="3">
    <source>
        <dbReference type="Proteomes" id="UP000017836"/>
    </source>
</evidence>
<accession>U5CZ38</accession>
<name>U5CZ38_AMBTC</name>
<dbReference type="KEGG" id="atr:18443728"/>
<dbReference type="InterPro" id="IPR044809">
    <property type="entry name" value="AUF1-like"/>
</dbReference>
<proteinExistence type="predicted"/>
<dbReference type="InterPro" id="IPR032675">
    <property type="entry name" value="LRR_dom_sf"/>
</dbReference>
<keyword evidence="3" id="KW-1185">Reference proteome</keyword>
<evidence type="ECO:0000313" key="2">
    <source>
        <dbReference type="EMBL" id="ERN15439.1"/>
    </source>
</evidence>
<feature type="domain" description="F-box" evidence="1">
    <location>
        <begin position="1"/>
        <end position="37"/>
    </location>
</feature>
<dbReference type="SUPFAM" id="SSF81383">
    <property type="entry name" value="F-box domain"/>
    <property type="match status" value="1"/>
</dbReference>
<reference evidence="3" key="1">
    <citation type="journal article" date="2013" name="Science">
        <title>The Amborella genome and the evolution of flowering plants.</title>
        <authorList>
            <consortium name="Amborella Genome Project"/>
        </authorList>
    </citation>
    <scope>NUCLEOTIDE SEQUENCE [LARGE SCALE GENOMIC DNA]</scope>
</reference>
<dbReference type="Pfam" id="PF12937">
    <property type="entry name" value="F-box-like"/>
    <property type="match status" value="1"/>
</dbReference>
<protein>
    <recommendedName>
        <fullName evidence="1">F-box domain-containing protein</fullName>
    </recommendedName>
</protein>
<dbReference type="InterPro" id="IPR036047">
    <property type="entry name" value="F-box-like_dom_sf"/>
</dbReference>
<dbReference type="Gene3D" id="3.80.10.10">
    <property type="entry name" value="Ribonuclease Inhibitor"/>
    <property type="match status" value="1"/>
</dbReference>
<dbReference type="InterPro" id="IPR001810">
    <property type="entry name" value="F-box_dom"/>
</dbReference>
<gene>
    <name evidence="2" type="ORF">AMTR_s00036p00220550</name>
</gene>
<dbReference type="PANTHER" id="PTHR31215">
    <property type="entry name" value="OS05G0510400 PROTEIN-RELATED"/>
    <property type="match status" value="1"/>
</dbReference>
<dbReference type="EMBL" id="KI392503">
    <property type="protein sequence ID" value="ERN15439.1"/>
    <property type="molecule type" value="Genomic_DNA"/>
</dbReference>
<dbReference type="HOGENOM" id="CLU_615948_0_0_1"/>
<organism evidence="2 3">
    <name type="scientific">Amborella trichopoda</name>
    <dbReference type="NCBI Taxonomy" id="13333"/>
    <lineage>
        <taxon>Eukaryota</taxon>
        <taxon>Viridiplantae</taxon>
        <taxon>Streptophyta</taxon>
        <taxon>Embryophyta</taxon>
        <taxon>Tracheophyta</taxon>
        <taxon>Spermatophyta</taxon>
        <taxon>Magnoliopsida</taxon>
        <taxon>Amborellales</taxon>
        <taxon>Amborellaceae</taxon>
        <taxon>Amborella</taxon>
    </lineage>
</organism>
<dbReference type="AlphaFoldDB" id="U5CZ38"/>
<dbReference type="SUPFAM" id="SSF52047">
    <property type="entry name" value="RNI-like"/>
    <property type="match status" value="1"/>
</dbReference>
<dbReference type="Gramene" id="ERN15439">
    <property type="protein sequence ID" value="ERN15439"/>
    <property type="gene ID" value="AMTR_s00036p00220550"/>
</dbReference>
<sequence>MEDLPDPLIIDILGHLSDACDLGRIRCTSRQLKRLSYHVPSIALICSEDRYLKSRVSETRDEITPFKAIVEDQIQRLGSLEKLRIGVQDSSRDVFGEEDMDADDLHLMCPNFVSTWLPFVAERLRSLVIFDFWRQSCWRPSNVLSIISSSCLVLQILELHSAWISVVGLKPMPMLTCLTLDYIRFDDEDLKMVNECFPALETLKLINVGGLKHPTIQLPHLRTCHWTVTNSAFSLTLIAPHLIELKLDCISPDRLVLSTPSLSVLNLSVRKMCSSYHICGFKDLRSLRLDSMDLSKLIRLLSKSENVESLILELLELGSQRPIEKRSMCTFDELGMFPNLKTLELGPRAWCELGKVFGDEELTLKFQWKRLKKLVVHLMVLDFEVMHRFVSFVLRHCVAKPDVLVFIRWDVSVEILDGFVSCCVSSFPAVRWRWGSWKGKFGDCWLR</sequence>